<feature type="compositionally biased region" description="Basic and acidic residues" evidence="1">
    <location>
        <begin position="132"/>
        <end position="154"/>
    </location>
</feature>
<dbReference type="AlphaFoldDB" id="A0A507CWK9"/>
<dbReference type="FunFam" id="1.10.10.10:FF:000087">
    <property type="entry name" value="Transcriptional adapter 2"/>
    <property type="match status" value="1"/>
</dbReference>
<name>A0A507CWK9_9FUNG</name>
<reference evidence="2 3" key="1">
    <citation type="journal article" date="2019" name="Sci. Rep.">
        <title>Comparative genomics of chytrid fungi reveal insights into the obligate biotrophic and pathogenic lifestyle of Synchytrium endobioticum.</title>
        <authorList>
            <person name="van de Vossenberg B.T.L.H."/>
            <person name="Warris S."/>
            <person name="Nguyen H.D.T."/>
            <person name="van Gent-Pelzer M.P.E."/>
            <person name="Joly D.L."/>
            <person name="van de Geest H.C."/>
            <person name="Bonants P.J.M."/>
            <person name="Smith D.S."/>
            <person name="Levesque C.A."/>
            <person name="van der Lee T.A.J."/>
        </authorList>
    </citation>
    <scope>NUCLEOTIDE SEQUENCE [LARGE SCALE GENOMIC DNA]</scope>
    <source>
        <strain evidence="2 3">LEV6574</strain>
    </source>
</reference>
<dbReference type="InterPro" id="IPR009057">
    <property type="entry name" value="Homeodomain-like_sf"/>
</dbReference>
<dbReference type="Gene3D" id="1.10.10.10">
    <property type="entry name" value="Winged helix-like DNA-binding domain superfamily/Winged helix DNA-binding domain"/>
    <property type="match status" value="1"/>
</dbReference>
<feature type="region of interest" description="Disordered" evidence="1">
    <location>
        <begin position="65"/>
        <end position="98"/>
    </location>
</feature>
<evidence type="ECO:0008006" key="4">
    <source>
        <dbReference type="Google" id="ProtNLM"/>
    </source>
</evidence>
<evidence type="ECO:0000313" key="2">
    <source>
        <dbReference type="EMBL" id="TPX43589.1"/>
    </source>
</evidence>
<feature type="region of interest" description="Disordered" evidence="1">
    <location>
        <begin position="1"/>
        <end position="44"/>
    </location>
</feature>
<dbReference type="Proteomes" id="UP000320475">
    <property type="component" value="Unassembled WGS sequence"/>
</dbReference>
<dbReference type="InterPro" id="IPR036388">
    <property type="entry name" value="WH-like_DNA-bd_sf"/>
</dbReference>
<evidence type="ECO:0000256" key="1">
    <source>
        <dbReference type="SAM" id="MobiDB-lite"/>
    </source>
</evidence>
<evidence type="ECO:0000313" key="3">
    <source>
        <dbReference type="Proteomes" id="UP000320475"/>
    </source>
</evidence>
<gene>
    <name evidence="2" type="ORF">SeLEV6574_g04959</name>
</gene>
<dbReference type="SUPFAM" id="SSF46689">
    <property type="entry name" value="Homeodomain-like"/>
    <property type="match status" value="1"/>
</dbReference>
<organism evidence="2 3">
    <name type="scientific">Synchytrium endobioticum</name>
    <dbReference type="NCBI Taxonomy" id="286115"/>
    <lineage>
        <taxon>Eukaryota</taxon>
        <taxon>Fungi</taxon>
        <taxon>Fungi incertae sedis</taxon>
        <taxon>Chytridiomycota</taxon>
        <taxon>Chytridiomycota incertae sedis</taxon>
        <taxon>Chytridiomycetes</taxon>
        <taxon>Synchytriales</taxon>
        <taxon>Synchytriaceae</taxon>
        <taxon>Synchytrium</taxon>
    </lineage>
</organism>
<dbReference type="OrthoDB" id="5598695at2759"/>
<feature type="compositionally biased region" description="Low complexity" evidence="1">
    <location>
        <begin position="74"/>
        <end position="86"/>
    </location>
</feature>
<proteinExistence type="predicted"/>
<feature type="region of interest" description="Disordered" evidence="1">
    <location>
        <begin position="120"/>
        <end position="166"/>
    </location>
</feature>
<protein>
    <recommendedName>
        <fullName evidence="4">SWIRM domain-containing protein</fullName>
    </recommendedName>
</protein>
<dbReference type="VEuPathDB" id="FungiDB:SeMB42_g06928"/>
<sequence>MVTVRGVYMNPQCLPTPSPSTPGSPPSASKHPQHAERDQRPLRPISAKNAVSCIHSAIFTARTTVPSQRRKLIPVRSVPRPTSPHSSHTHHHDQSTPTSIKFDYYKEYVANPKQYYSQLLKRQPKHHPHTTPRPETRSSRGDQVHHTDHTKPLDPAEPPPAPTVPAHKPITILAIDQLPDELKHLNIASIDPTQWQNTCNAPKIEWRKGLPLDITTDLDGYSLLTAEELHTCATLRFLPAHYLFIKRTLLAAVQERWFRKVDVQGWFRMDVNKSAKVYDWYVALGWLPGSAAEWETIYKKQPLPRVPIRRRSANAVTAPNRRTNGAAIASC</sequence>
<accession>A0A507CWK9</accession>
<feature type="compositionally biased region" description="Pro residues" evidence="1">
    <location>
        <begin position="14"/>
        <end position="25"/>
    </location>
</feature>
<comment type="caution">
    <text evidence="2">The sequence shown here is derived from an EMBL/GenBank/DDBJ whole genome shotgun (WGS) entry which is preliminary data.</text>
</comment>
<dbReference type="EMBL" id="QEAM01000216">
    <property type="protein sequence ID" value="TPX43589.1"/>
    <property type="molecule type" value="Genomic_DNA"/>
</dbReference>